<proteinExistence type="predicted"/>
<dbReference type="GO" id="GO:0016779">
    <property type="term" value="F:nucleotidyltransferase activity"/>
    <property type="evidence" value="ECO:0007669"/>
    <property type="project" value="TreeGrafter"/>
</dbReference>
<evidence type="ECO:0000313" key="3">
    <source>
        <dbReference type="EMBL" id="POH73000.1"/>
    </source>
</evidence>
<dbReference type="EMBL" id="PPXC01000009">
    <property type="protein sequence ID" value="POH73000.1"/>
    <property type="molecule type" value="Genomic_DNA"/>
</dbReference>
<dbReference type="Gene3D" id="3.90.550.10">
    <property type="entry name" value="Spore Coat Polysaccharide Biosynthesis Protein SpsA, Chain A"/>
    <property type="match status" value="1"/>
</dbReference>
<keyword evidence="1" id="KW-0808">Transferase</keyword>
<sequence length="243" mass="24278">MQAVILAGGLSRRLGGVPKAGLLVEGSTLLARTVAAAAAVIAAQEASLQTPGRIFDPAAVQGEVGAQARIAVVGPVESIARWLGTVELGELVVAVQEDPPYAGPAAGIAAGLAALPRSEDPAERVLILACDMPAAAEVAQLLLAADGLEADSPEAGSAAPPHAVLAVDNGRLQPLAGIYPVRQLLAAVDAARVSQRLANASVRSLIASVAIKECAVPAGITADIDTWDDARSHGIAVPGGGQE</sequence>
<comment type="caution">
    <text evidence="3">The sequence shown here is derived from an EMBL/GenBank/DDBJ whole genome shotgun (WGS) entry which is preliminary data.</text>
</comment>
<dbReference type="RefSeq" id="WP_103466093.1">
    <property type="nucleotide sequence ID" value="NZ_PPXC01000009.1"/>
</dbReference>
<dbReference type="Proteomes" id="UP000237061">
    <property type="component" value="Unassembled WGS sequence"/>
</dbReference>
<protein>
    <submittedName>
        <fullName evidence="3">Molybdopterin-guanine dinucleotide biosynthesis protein</fullName>
    </submittedName>
</protein>
<dbReference type="SUPFAM" id="SSF53448">
    <property type="entry name" value="Nucleotide-diphospho-sugar transferases"/>
    <property type="match status" value="1"/>
</dbReference>
<dbReference type="PANTHER" id="PTHR19136:SF81">
    <property type="entry name" value="MOLYBDENUM COFACTOR GUANYLYLTRANSFERASE"/>
    <property type="match status" value="1"/>
</dbReference>
<dbReference type="AlphaFoldDB" id="A0A2S3ZUV8"/>
<accession>A0A2S3ZUV8</accession>
<name>A0A2S3ZUV8_ARTGL</name>
<dbReference type="PANTHER" id="PTHR19136">
    <property type="entry name" value="MOLYBDENUM COFACTOR GUANYLYLTRANSFERASE"/>
    <property type="match status" value="1"/>
</dbReference>
<evidence type="ECO:0000256" key="1">
    <source>
        <dbReference type="ARBA" id="ARBA00022679"/>
    </source>
</evidence>
<feature type="domain" description="MobA-like NTP transferase" evidence="2">
    <location>
        <begin position="3"/>
        <end position="197"/>
    </location>
</feature>
<gene>
    <name evidence="3" type="ORF">CVS27_12595</name>
</gene>
<dbReference type="InterPro" id="IPR029044">
    <property type="entry name" value="Nucleotide-diphossugar_trans"/>
</dbReference>
<keyword evidence="4" id="KW-1185">Reference proteome</keyword>
<evidence type="ECO:0000259" key="2">
    <source>
        <dbReference type="Pfam" id="PF12804"/>
    </source>
</evidence>
<dbReference type="InterPro" id="IPR025877">
    <property type="entry name" value="MobA-like_NTP_Trfase"/>
</dbReference>
<organism evidence="3 4">
    <name type="scientific">Arthrobacter glacialis</name>
    <dbReference type="NCBI Taxonomy" id="1664"/>
    <lineage>
        <taxon>Bacteria</taxon>
        <taxon>Bacillati</taxon>
        <taxon>Actinomycetota</taxon>
        <taxon>Actinomycetes</taxon>
        <taxon>Micrococcales</taxon>
        <taxon>Micrococcaceae</taxon>
        <taxon>Arthrobacter</taxon>
    </lineage>
</organism>
<dbReference type="Pfam" id="PF12804">
    <property type="entry name" value="NTP_transf_3"/>
    <property type="match status" value="1"/>
</dbReference>
<evidence type="ECO:0000313" key="4">
    <source>
        <dbReference type="Proteomes" id="UP000237061"/>
    </source>
</evidence>
<reference evidence="3 4" key="1">
    <citation type="submission" date="2018-01" db="EMBL/GenBank/DDBJ databases">
        <title>Arthrobacter sp. nov., from glaciers in China.</title>
        <authorList>
            <person name="Liu Q."/>
            <person name="Xin Y.-H."/>
        </authorList>
    </citation>
    <scope>NUCLEOTIDE SEQUENCE [LARGE SCALE GENOMIC DNA]</scope>
    <source>
        <strain evidence="3 4">HLT2-12-2</strain>
    </source>
</reference>